<dbReference type="Proteomes" id="UP001210865">
    <property type="component" value="Chromosome"/>
</dbReference>
<sequence>MTKRSALSLSAILLLAGCTVGPNYSGPPVAAPNAAKAPAFVRAGDVPVAAEPPVAHWWEALGDPTLSALESRTLAANPDLAAAEARIRQARASLRQEKANLLPNGSATAVYAHAHFPGLNLGDSGSGDSSNGGGSDTSDINLYNVGFDASWEADLFGGQRRAVEAARANAEAAQADLADTQVSLTAEVATAYVNVRDRQRRIALNRHSIAMQEQMLALTRQRYAGGTASRLDVERLSQQLDSTRADVTPLSAELEAYLDELATLTGDEPGALDQTMATVQPIIPLPPAQVAIGNPAALIAHRPDIRAAERTLAADTAKIGQADAARFPKLSFMGIIGIGGTSPSDLTHLDDFTALLAPQISWSFLDFGRNAAKVKQAEGVRDEAEAKYRSAVLAALRDAEDSLSRFRYRRITVATLARAKASADAAADLSRQRYAAGTSTLIDLLDAQRQQIEAEQNLSIAQAGLISDFVAIQKALGLGWQAGGAAPAAATTTSR</sequence>
<dbReference type="NCBIfam" id="TIGR01845">
    <property type="entry name" value="outer_NodT"/>
    <property type="match status" value="1"/>
</dbReference>
<dbReference type="PROSITE" id="PS51257">
    <property type="entry name" value="PROKAR_LIPOPROTEIN"/>
    <property type="match status" value="1"/>
</dbReference>
<proteinExistence type="inferred from homology"/>
<keyword evidence="2" id="KW-0812">Transmembrane</keyword>
<keyword evidence="2" id="KW-0472">Membrane</keyword>
<feature type="chain" id="PRO_5044975788" evidence="2">
    <location>
        <begin position="26"/>
        <end position="495"/>
    </location>
</feature>
<keyword evidence="2" id="KW-0732">Signal</keyword>
<evidence type="ECO:0000256" key="1">
    <source>
        <dbReference type="ARBA" id="ARBA00007613"/>
    </source>
</evidence>
<feature type="signal peptide" evidence="2">
    <location>
        <begin position="1"/>
        <end position="25"/>
    </location>
</feature>
<accession>A0ABY7NMV9</accession>
<reference evidence="3 4" key="1">
    <citation type="submission" date="2022-12" db="EMBL/GenBank/DDBJ databases">
        <title>Sphingomonas abieness sp. nov., an endophytic bacterium isolated from Abies koreana.</title>
        <authorList>
            <person name="Jiang L."/>
            <person name="Lee J."/>
        </authorList>
    </citation>
    <scope>NUCLEOTIDE SEQUENCE [LARGE SCALE GENOMIC DNA]</scope>
    <source>
        <strain evidence="4">PAMB 00755</strain>
    </source>
</reference>
<organism evidence="3 4">
    <name type="scientific">Sphingomonas abietis</name>
    <dbReference type="NCBI Taxonomy" id="3012344"/>
    <lineage>
        <taxon>Bacteria</taxon>
        <taxon>Pseudomonadati</taxon>
        <taxon>Pseudomonadota</taxon>
        <taxon>Alphaproteobacteria</taxon>
        <taxon>Sphingomonadales</taxon>
        <taxon>Sphingomonadaceae</taxon>
        <taxon>Sphingomonas</taxon>
    </lineage>
</organism>
<keyword evidence="2" id="KW-0449">Lipoprotein</keyword>
<evidence type="ECO:0000313" key="4">
    <source>
        <dbReference type="Proteomes" id="UP001210865"/>
    </source>
</evidence>
<dbReference type="InterPro" id="IPR010131">
    <property type="entry name" value="MdtP/NodT-like"/>
</dbReference>
<comment type="subcellular location">
    <subcellularLocation>
        <location evidence="2">Cell membrane</location>
        <topology evidence="2">Lipid-anchor</topology>
    </subcellularLocation>
</comment>
<evidence type="ECO:0000313" key="3">
    <source>
        <dbReference type="EMBL" id="WBO22853.1"/>
    </source>
</evidence>
<keyword evidence="2" id="KW-1134">Transmembrane beta strand</keyword>
<dbReference type="EMBL" id="CP115174">
    <property type="protein sequence ID" value="WBO22853.1"/>
    <property type="molecule type" value="Genomic_DNA"/>
</dbReference>
<comment type="similarity">
    <text evidence="1 2">Belongs to the outer membrane factor (OMF) (TC 1.B.17) family.</text>
</comment>
<dbReference type="Pfam" id="PF02321">
    <property type="entry name" value="OEP"/>
    <property type="match status" value="2"/>
</dbReference>
<dbReference type="Gene3D" id="1.20.1600.10">
    <property type="entry name" value="Outer membrane efflux proteins (OEP)"/>
    <property type="match status" value="1"/>
</dbReference>
<dbReference type="PANTHER" id="PTHR30203:SF25">
    <property type="entry name" value="OUTER MEMBRANE PROTEIN-RELATED"/>
    <property type="match status" value="1"/>
</dbReference>
<dbReference type="SUPFAM" id="SSF56954">
    <property type="entry name" value="Outer membrane efflux proteins (OEP)"/>
    <property type="match status" value="1"/>
</dbReference>
<keyword evidence="4" id="KW-1185">Reference proteome</keyword>
<dbReference type="Gene3D" id="2.20.200.10">
    <property type="entry name" value="Outer membrane efflux proteins (OEP)"/>
    <property type="match status" value="1"/>
</dbReference>
<gene>
    <name evidence="3" type="ORF">PBT88_01485</name>
</gene>
<protein>
    <submittedName>
        <fullName evidence="3">Efflux transporter outer membrane subunit</fullName>
    </submittedName>
</protein>
<keyword evidence="2" id="KW-0564">Palmitate</keyword>
<dbReference type="PANTHER" id="PTHR30203">
    <property type="entry name" value="OUTER MEMBRANE CATION EFFLUX PROTEIN"/>
    <property type="match status" value="1"/>
</dbReference>
<dbReference type="InterPro" id="IPR003423">
    <property type="entry name" value="OMP_efflux"/>
</dbReference>
<name>A0ABY7NMV9_9SPHN</name>
<evidence type="ECO:0000256" key="2">
    <source>
        <dbReference type="RuleBase" id="RU362097"/>
    </source>
</evidence>
<dbReference type="RefSeq" id="WP_270077493.1">
    <property type="nucleotide sequence ID" value="NZ_CP115174.1"/>
</dbReference>